<organism evidence="11 12">
    <name type="scientific">Dimorphilus gyrociliatus</name>
    <dbReference type="NCBI Taxonomy" id="2664684"/>
    <lineage>
        <taxon>Eukaryota</taxon>
        <taxon>Metazoa</taxon>
        <taxon>Spiralia</taxon>
        <taxon>Lophotrochozoa</taxon>
        <taxon>Annelida</taxon>
        <taxon>Polychaeta</taxon>
        <taxon>Polychaeta incertae sedis</taxon>
        <taxon>Dinophilidae</taxon>
        <taxon>Dimorphilus</taxon>
    </lineage>
</organism>
<evidence type="ECO:0000256" key="8">
    <source>
        <dbReference type="PIRSR" id="PIRSR000412-50"/>
    </source>
</evidence>
<dbReference type="GO" id="GO:0030170">
    <property type="term" value="F:pyridoxal phosphate binding"/>
    <property type="evidence" value="ECO:0007669"/>
    <property type="project" value="InterPro"/>
</dbReference>
<dbReference type="OrthoDB" id="10265628at2759"/>
<dbReference type="HAMAP" id="MF_00051">
    <property type="entry name" value="SHMT"/>
    <property type="match status" value="1"/>
</dbReference>
<evidence type="ECO:0000256" key="3">
    <source>
        <dbReference type="ARBA" id="ARBA00004777"/>
    </source>
</evidence>
<evidence type="ECO:0000256" key="7">
    <source>
        <dbReference type="ARBA" id="ARBA00022898"/>
    </source>
</evidence>
<comment type="pathway">
    <text evidence="3 9">One-carbon metabolism; tetrahydrofolate interconversion.</text>
</comment>
<sequence>MASNGKTSYSLCEDIRTNDPEMYEIIVKEKERQRRGLELIASENFASRASLQALGSCLNNKYSEGQPGQRYYGGNEHIDDMERLTQKRALKAFNLDASEWGVNVQPLSGSPANFAVYTALVEPHGRIMGLDLPDGGHLTHGFYTPTKKISATSIFFESMPYRLDQNTGLIDYDKLQENAKLFKPRMIIAGISCYSRNLDYKRFREIADENNSLLMADMAHISGLVAAGVVPSPFEYCDIVTTTTHKTLRGPRSGMIFYRRGVRKISKSGEKIMWDIEKKINEAVFPGLQGGPHNHAIAGVGIALKQADTDDFKKYSKQVVLNCQRMCKKLMELGYTIVSGGSDNHLCLVDLRPNGVDGARAEKVLEDVSIAVNKNTCPGDKSALKPSGLRLGTAALTSRNLTEADFEKVVEFFDRAVKIAIEANKESEPTLKSFKEIIATEKYTKQISSLKEAVESFALKFPIPGHDDM</sequence>
<proteinExistence type="inferred from homology"/>
<dbReference type="UniPathway" id="UPA00193"/>
<dbReference type="SUPFAM" id="SSF53383">
    <property type="entry name" value="PLP-dependent transferases"/>
    <property type="match status" value="1"/>
</dbReference>
<reference evidence="11 12" key="1">
    <citation type="submission" date="2020-08" db="EMBL/GenBank/DDBJ databases">
        <authorList>
            <person name="Hejnol A."/>
        </authorList>
    </citation>
    <scope>NUCLEOTIDE SEQUENCE [LARGE SCALE GENOMIC DNA]</scope>
</reference>
<evidence type="ECO:0000259" key="10">
    <source>
        <dbReference type="Pfam" id="PF00464"/>
    </source>
</evidence>
<dbReference type="Pfam" id="PF00464">
    <property type="entry name" value="SHMT"/>
    <property type="match status" value="1"/>
</dbReference>
<dbReference type="GO" id="GO:0005739">
    <property type="term" value="C:mitochondrion"/>
    <property type="evidence" value="ECO:0007669"/>
    <property type="project" value="TreeGrafter"/>
</dbReference>
<evidence type="ECO:0000256" key="2">
    <source>
        <dbReference type="ARBA" id="ARBA00002224"/>
    </source>
</evidence>
<feature type="domain" description="Serine hydroxymethyltransferase-like" evidence="10">
    <location>
        <begin position="16"/>
        <end position="412"/>
    </location>
</feature>
<dbReference type="Gene3D" id="3.90.1150.10">
    <property type="entry name" value="Aspartate Aminotransferase, domain 1"/>
    <property type="match status" value="1"/>
</dbReference>
<keyword evidence="6 9" id="KW-0808">Transferase</keyword>
<dbReference type="InterPro" id="IPR049943">
    <property type="entry name" value="Ser_HO-MeTrfase-like"/>
</dbReference>
<keyword evidence="12" id="KW-1185">Reference proteome</keyword>
<comment type="caution">
    <text evidence="11">The sequence shown here is derived from an EMBL/GenBank/DDBJ whole genome shotgun (WGS) entry which is preliminary data.</text>
</comment>
<name>A0A7I8WBV9_9ANNE</name>
<feature type="modified residue" description="N6-(pyridoxal phosphate)lysine" evidence="8">
    <location>
        <position position="246"/>
    </location>
</feature>
<dbReference type="AlphaFoldDB" id="A0A7I8WBV9"/>
<dbReference type="GO" id="GO:0035999">
    <property type="term" value="P:tetrahydrofolate interconversion"/>
    <property type="evidence" value="ECO:0007669"/>
    <property type="project" value="UniProtKB-UniPathway"/>
</dbReference>
<evidence type="ECO:0000256" key="5">
    <source>
        <dbReference type="ARBA" id="ARBA00022563"/>
    </source>
</evidence>
<evidence type="ECO:0000256" key="6">
    <source>
        <dbReference type="ARBA" id="ARBA00022679"/>
    </source>
</evidence>
<dbReference type="PIRSF" id="PIRSF000412">
    <property type="entry name" value="SHMT"/>
    <property type="match status" value="1"/>
</dbReference>
<comment type="function">
    <text evidence="2 9">Interconversion of serine and glycine.</text>
</comment>
<dbReference type="GO" id="GO:0019264">
    <property type="term" value="P:glycine biosynthetic process from serine"/>
    <property type="evidence" value="ECO:0007669"/>
    <property type="project" value="InterPro"/>
</dbReference>
<protein>
    <recommendedName>
        <fullName evidence="9">Serine hydroxymethyltransferase</fullName>
        <ecNumber evidence="9">2.1.2.1</ecNumber>
    </recommendedName>
</protein>
<evidence type="ECO:0000256" key="1">
    <source>
        <dbReference type="ARBA" id="ARBA00001933"/>
    </source>
</evidence>
<dbReference type="InterPro" id="IPR019798">
    <property type="entry name" value="Ser_HO-MeTrfase_PLP_BS"/>
</dbReference>
<accession>A0A7I8WBV9</accession>
<dbReference type="Proteomes" id="UP000549394">
    <property type="component" value="Unassembled WGS sequence"/>
</dbReference>
<evidence type="ECO:0000256" key="9">
    <source>
        <dbReference type="RuleBase" id="RU000585"/>
    </source>
</evidence>
<dbReference type="PANTHER" id="PTHR11680:SF59">
    <property type="entry name" value="SERINE HYDROXYMETHYLTRANSFERASE, CYTOSOLIC"/>
    <property type="match status" value="1"/>
</dbReference>
<gene>
    <name evidence="11" type="ORF">DGYR_LOCUS13003</name>
</gene>
<dbReference type="InterPro" id="IPR015424">
    <property type="entry name" value="PyrdxlP-dep_Trfase"/>
</dbReference>
<keyword evidence="7 8" id="KW-0663">Pyridoxal phosphate</keyword>
<comment type="cofactor">
    <cofactor evidence="1 8 9">
        <name>pyridoxal 5'-phosphate</name>
        <dbReference type="ChEBI" id="CHEBI:597326"/>
    </cofactor>
</comment>
<evidence type="ECO:0000313" key="12">
    <source>
        <dbReference type="Proteomes" id="UP000549394"/>
    </source>
</evidence>
<keyword evidence="5 9" id="KW-0554">One-carbon metabolism</keyword>
<dbReference type="InterPro" id="IPR015421">
    <property type="entry name" value="PyrdxlP-dep_Trfase_major"/>
</dbReference>
<dbReference type="GO" id="GO:0005634">
    <property type="term" value="C:nucleus"/>
    <property type="evidence" value="ECO:0007669"/>
    <property type="project" value="TreeGrafter"/>
</dbReference>
<evidence type="ECO:0000256" key="4">
    <source>
        <dbReference type="ARBA" id="ARBA00006376"/>
    </source>
</evidence>
<dbReference type="CDD" id="cd00378">
    <property type="entry name" value="SHMT"/>
    <property type="match status" value="1"/>
</dbReference>
<dbReference type="EC" id="2.1.2.1" evidence="9"/>
<dbReference type="InterPro" id="IPR015422">
    <property type="entry name" value="PyrdxlP-dep_Trfase_small"/>
</dbReference>
<comment type="catalytic activity">
    <reaction evidence="9">
        <text>(6R)-5,10-methylene-5,6,7,8-tetrahydrofolate + glycine + H2O = (6S)-5,6,7,8-tetrahydrofolate + L-serine</text>
        <dbReference type="Rhea" id="RHEA:15481"/>
        <dbReference type="ChEBI" id="CHEBI:15377"/>
        <dbReference type="ChEBI" id="CHEBI:15636"/>
        <dbReference type="ChEBI" id="CHEBI:33384"/>
        <dbReference type="ChEBI" id="CHEBI:57305"/>
        <dbReference type="ChEBI" id="CHEBI:57453"/>
        <dbReference type="EC" id="2.1.2.1"/>
    </reaction>
</comment>
<dbReference type="PANTHER" id="PTHR11680">
    <property type="entry name" value="SERINE HYDROXYMETHYLTRANSFERASE"/>
    <property type="match status" value="1"/>
</dbReference>
<dbReference type="NCBIfam" id="NF000586">
    <property type="entry name" value="PRK00011.1"/>
    <property type="match status" value="1"/>
</dbReference>
<dbReference type="FunFam" id="3.40.640.10:FF:000050">
    <property type="entry name" value="Serine hydroxymethyltransferase"/>
    <property type="match status" value="1"/>
</dbReference>
<comment type="similarity">
    <text evidence="4 9">Belongs to the SHMT family.</text>
</comment>
<dbReference type="PROSITE" id="PS00096">
    <property type="entry name" value="SHMT"/>
    <property type="match status" value="1"/>
</dbReference>
<dbReference type="EMBL" id="CAJFCJ010000028">
    <property type="protein sequence ID" value="CAD5125657.1"/>
    <property type="molecule type" value="Genomic_DNA"/>
</dbReference>
<evidence type="ECO:0000313" key="11">
    <source>
        <dbReference type="EMBL" id="CAD5125657.1"/>
    </source>
</evidence>
<dbReference type="GO" id="GO:0004372">
    <property type="term" value="F:glycine hydroxymethyltransferase activity"/>
    <property type="evidence" value="ECO:0007669"/>
    <property type="project" value="UniProtKB-EC"/>
</dbReference>
<dbReference type="Gene3D" id="3.40.640.10">
    <property type="entry name" value="Type I PLP-dependent aspartate aminotransferase-like (Major domain)"/>
    <property type="match status" value="1"/>
</dbReference>
<dbReference type="InterPro" id="IPR001085">
    <property type="entry name" value="Ser_HO-MeTrfase"/>
</dbReference>
<dbReference type="InterPro" id="IPR039429">
    <property type="entry name" value="SHMT-like_dom"/>
</dbReference>